<sequence length="228" mass="26411">MRFIKMLLYFIAALLLFILLYFALDAILSRIPALKKEISDSQTKYTIYLLSNDVHTDLVLPVQTDIVDWRTIFPTENNKSKETNYAWVGLGWGDKGFYLNTPEWKDLTFKTAFVAMVGIGETALHVTYHPEMIENNLCYKIEIDEEQYKILMHYVLESLETKDDKEPILIQTTAQYGNTDAFYEALGSYSMLYSCNTWTNNALKKANLPSGIWTVFDKGILRWYGYGK</sequence>
<organism evidence="1 2">
    <name type="scientific">Sphingobacterium litopenaei</name>
    <dbReference type="NCBI Taxonomy" id="2763500"/>
    <lineage>
        <taxon>Bacteria</taxon>
        <taxon>Pseudomonadati</taxon>
        <taxon>Bacteroidota</taxon>
        <taxon>Sphingobacteriia</taxon>
        <taxon>Sphingobacteriales</taxon>
        <taxon>Sphingobacteriaceae</taxon>
        <taxon>Sphingobacterium</taxon>
    </lineage>
</organism>
<name>A0ABR7YE17_9SPHI</name>
<evidence type="ECO:0000313" key="2">
    <source>
        <dbReference type="Proteomes" id="UP000651271"/>
    </source>
</evidence>
<gene>
    <name evidence="1" type="ORF">H8B04_08025</name>
</gene>
<comment type="caution">
    <text evidence="1">The sequence shown here is derived from an EMBL/GenBank/DDBJ whole genome shotgun (WGS) entry which is preliminary data.</text>
</comment>
<proteinExistence type="predicted"/>
<dbReference type="Proteomes" id="UP000651271">
    <property type="component" value="Unassembled WGS sequence"/>
</dbReference>
<dbReference type="RefSeq" id="WP_190302018.1">
    <property type="nucleotide sequence ID" value="NZ_JACOIJ010000012.1"/>
</dbReference>
<protein>
    <submittedName>
        <fullName evidence="1">TIGR02117 family protein</fullName>
    </submittedName>
</protein>
<dbReference type="Pfam" id="PF09601">
    <property type="entry name" value="DUF2459"/>
    <property type="match status" value="1"/>
</dbReference>
<evidence type="ECO:0000313" key="1">
    <source>
        <dbReference type="EMBL" id="MBD1429515.1"/>
    </source>
</evidence>
<accession>A0ABR7YE17</accession>
<dbReference type="EMBL" id="JACOIJ010000012">
    <property type="protein sequence ID" value="MBD1429515.1"/>
    <property type="molecule type" value="Genomic_DNA"/>
</dbReference>
<keyword evidence="2" id="KW-1185">Reference proteome</keyword>
<reference evidence="1 2" key="1">
    <citation type="submission" date="2020-08" db="EMBL/GenBank/DDBJ databases">
        <title>Sphingobacterium sp. DN04309 isolated from aquaculture water.</title>
        <authorList>
            <person name="Zhang M."/>
        </authorList>
    </citation>
    <scope>NUCLEOTIDE SEQUENCE [LARGE SCALE GENOMIC DNA]</scope>
    <source>
        <strain evidence="1 2">DN04309</strain>
    </source>
</reference>
<dbReference type="NCBIfam" id="TIGR02117">
    <property type="entry name" value="chp_urease_rgn"/>
    <property type="match status" value="1"/>
</dbReference>
<dbReference type="InterPro" id="IPR011727">
    <property type="entry name" value="CHP02117"/>
</dbReference>